<feature type="region of interest" description="Disordered" evidence="4">
    <location>
        <begin position="65"/>
        <end position="86"/>
    </location>
</feature>
<protein>
    <submittedName>
        <fullName evidence="8">CRC domain-containing protein TSO1-like</fullName>
    </submittedName>
</protein>
<keyword evidence="5" id="KW-0732">Signal</keyword>
<evidence type="ECO:0000256" key="4">
    <source>
        <dbReference type="SAM" id="MobiDB-lite"/>
    </source>
</evidence>
<feature type="signal peptide" evidence="5">
    <location>
        <begin position="1"/>
        <end position="23"/>
    </location>
</feature>
<keyword evidence="7" id="KW-1185">Reference proteome</keyword>
<dbReference type="SMART" id="SM01114">
    <property type="entry name" value="CXC"/>
    <property type="match status" value="2"/>
</dbReference>
<evidence type="ECO:0000256" key="3">
    <source>
        <dbReference type="ARBA" id="ARBA00023242"/>
    </source>
</evidence>
<dbReference type="RefSeq" id="XP_022153578.1">
    <property type="nucleotide sequence ID" value="XM_022297886.1"/>
</dbReference>
<accession>A0A6J1DHU8</accession>
<feature type="domain" description="CRC" evidence="6">
    <location>
        <begin position="255"/>
        <end position="382"/>
    </location>
</feature>
<dbReference type="PANTHER" id="PTHR46159">
    <property type="entry name" value="PROTEIN TESMIN/TSO1-LIKE CXC 2"/>
    <property type="match status" value="1"/>
</dbReference>
<dbReference type="AlphaFoldDB" id="A0A6J1DHU8"/>
<dbReference type="InterPro" id="IPR005172">
    <property type="entry name" value="CRC"/>
</dbReference>
<dbReference type="PANTHER" id="PTHR46159:SF18">
    <property type="entry name" value="CRC DOMAIN-CONTAINING PROTEIN"/>
    <property type="match status" value="1"/>
</dbReference>
<sequence>MAYLVSLYKISILVSVSLVSVHTQISLSNMNSSPPPASGPSSSAVQDSSYLDFCNSLRPIETLLLEPESNGNQSREGEDMETESSFVERGRIGIPNVDCENNTHSSDPHKEDRIEKMPSLEDCEEISDKNEACNKVKGEKTVEALLLEGNKTVEALLSDKTVSTEEVKLELTEVIHPSHKSSECLENAAGVEYQISDISKLNPEENLRAASSEKLSGEFDKMSPFERGDMIELINKVKPTGRKRKKSEHMGENKNEKRCNCKKSGCLKLYCECFSAGVYCGNSCGCKDCINKIEYEDKVKSVSRQIQSKNAFAFAPKVTRQSLDFPTRVMVEENCTTSSLHRHKKGCKCKKSMCHKRYCECFQAEVGCTSACLCENCRNTFGTRTDLDQNTGDERTDAAAEAEAQDYTQLANNFSSTYASNFSGAAPTSNLTNNPNGCPESPFGSFSSTVSDPLSWRSPQSSVEIANNMDCSYGPTSSSNTLLFEMMARNNGNGCHDQALPMAPFSASNIGSLRFASFAAARLMVPPMNQLFGSMSYVRQGLNVNPQSNLRGSQQFVRQIIPTFASHFTRMNYNNGSSHNGSDHNNFNSGQ</sequence>
<reference evidence="8" key="1">
    <citation type="submission" date="2025-08" db="UniProtKB">
        <authorList>
            <consortium name="RefSeq"/>
        </authorList>
    </citation>
    <scope>IDENTIFICATION</scope>
    <source>
        <strain evidence="8">OHB3-1</strain>
    </source>
</reference>
<evidence type="ECO:0000256" key="2">
    <source>
        <dbReference type="ARBA" id="ARBA00007267"/>
    </source>
</evidence>
<evidence type="ECO:0000313" key="7">
    <source>
        <dbReference type="Proteomes" id="UP000504603"/>
    </source>
</evidence>
<dbReference type="Proteomes" id="UP000504603">
    <property type="component" value="Unplaced"/>
</dbReference>
<dbReference type="PROSITE" id="PS51634">
    <property type="entry name" value="CRC"/>
    <property type="match status" value="1"/>
</dbReference>
<dbReference type="InterPro" id="IPR033467">
    <property type="entry name" value="Tesmin/TSO1-like_CXC"/>
</dbReference>
<dbReference type="GO" id="GO:0003700">
    <property type="term" value="F:DNA-binding transcription factor activity"/>
    <property type="evidence" value="ECO:0007669"/>
    <property type="project" value="InterPro"/>
</dbReference>
<comment type="subcellular location">
    <subcellularLocation>
        <location evidence="1">Nucleus</location>
    </subcellularLocation>
</comment>
<evidence type="ECO:0000256" key="1">
    <source>
        <dbReference type="ARBA" id="ARBA00004123"/>
    </source>
</evidence>
<dbReference type="InterPro" id="IPR044522">
    <property type="entry name" value="TSO1-like"/>
</dbReference>
<organism evidence="7 8">
    <name type="scientific">Momordica charantia</name>
    <name type="common">Bitter gourd</name>
    <name type="synonym">Balsam pear</name>
    <dbReference type="NCBI Taxonomy" id="3673"/>
    <lineage>
        <taxon>Eukaryota</taxon>
        <taxon>Viridiplantae</taxon>
        <taxon>Streptophyta</taxon>
        <taxon>Embryophyta</taxon>
        <taxon>Tracheophyta</taxon>
        <taxon>Spermatophyta</taxon>
        <taxon>Magnoliopsida</taxon>
        <taxon>eudicotyledons</taxon>
        <taxon>Gunneridae</taxon>
        <taxon>Pentapetalae</taxon>
        <taxon>rosids</taxon>
        <taxon>fabids</taxon>
        <taxon>Cucurbitales</taxon>
        <taxon>Cucurbitaceae</taxon>
        <taxon>Momordiceae</taxon>
        <taxon>Momordica</taxon>
    </lineage>
</organism>
<dbReference type="GO" id="GO:0005634">
    <property type="term" value="C:nucleus"/>
    <property type="evidence" value="ECO:0007669"/>
    <property type="project" value="UniProtKB-SubCell"/>
</dbReference>
<name>A0A6J1DHU8_MOMCH</name>
<evidence type="ECO:0000256" key="5">
    <source>
        <dbReference type="SAM" id="SignalP"/>
    </source>
</evidence>
<dbReference type="KEGG" id="mcha:111021049"/>
<evidence type="ECO:0000259" key="6">
    <source>
        <dbReference type="PROSITE" id="PS51634"/>
    </source>
</evidence>
<dbReference type="GeneID" id="111021049"/>
<proteinExistence type="inferred from homology"/>
<comment type="similarity">
    <text evidence="2">Belongs to the lin-54 family.</text>
</comment>
<keyword evidence="3" id="KW-0539">Nucleus</keyword>
<dbReference type="OrthoDB" id="6283463at2759"/>
<gene>
    <name evidence="8" type="primary">LOC111021049</name>
</gene>
<evidence type="ECO:0000313" key="8">
    <source>
        <dbReference type="RefSeq" id="XP_022153578.1"/>
    </source>
</evidence>
<feature type="chain" id="PRO_5027044450" evidence="5">
    <location>
        <begin position="24"/>
        <end position="591"/>
    </location>
</feature>
<dbReference type="Pfam" id="PF03638">
    <property type="entry name" value="TCR"/>
    <property type="match status" value="2"/>
</dbReference>